<gene>
    <name evidence="1" type="ORF">NDI37_05065</name>
</gene>
<keyword evidence="2" id="KW-1185">Reference proteome</keyword>
<reference evidence="1 2" key="1">
    <citation type="submission" date="2022-04" db="EMBL/GenBank/DDBJ databases">
        <title>Positive selection, recombination, and allopatry shape intraspecific diversity of widespread and dominant cyanobacteria.</title>
        <authorList>
            <person name="Wei J."/>
            <person name="Shu W."/>
            <person name="Hu C."/>
        </authorList>
    </citation>
    <scope>NUCLEOTIDE SEQUENCE [LARGE SCALE GENOMIC DNA]</scope>
    <source>
        <strain evidence="1 2">GB2-A5</strain>
    </source>
</reference>
<protein>
    <submittedName>
        <fullName evidence="1">Uncharacterized protein</fullName>
    </submittedName>
</protein>
<dbReference type="RefSeq" id="WP_190417415.1">
    <property type="nucleotide sequence ID" value="NZ_JAMPKK010000007.1"/>
</dbReference>
<comment type="caution">
    <text evidence="1">The sequence shown here is derived from an EMBL/GenBank/DDBJ whole genome shotgun (WGS) entry which is preliminary data.</text>
</comment>
<dbReference type="Proteomes" id="UP001442494">
    <property type="component" value="Unassembled WGS sequence"/>
</dbReference>
<sequence length="48" mass="5475">MEAEKSVVAQSKGGEDVNPTIDKAYLVGWAYGPPYKYNRYYSETPQSW</sequence>
<name>A0ABV0JK70_9CYAN</name>
<evidence type="ECO:0000313" key="1">
    <source>
        <dbReference type="EMBL" id="MEP0863835.1"/>
    </source>
</evidence>
<proteinExistence type="predicted"/>
<organism evidence="1 2">
    <name type="scientific">Funiculus sociatus GB2-A5</name>
    <dbReference type="NCBI Taxonomy" id="2933946"/>
    <lineage>
        <taxon>Bacteria</taxon>
        <taxon>Bacillati</taxon>
        <taxon>Cyanobacteriota</taxon>
        <taxon>Cyanophyceae</taxon>
        <taxon>Coleofasciculales</taxon>
        <taxon>Coleofasciculaceae</taxon>
        <taxon>Funiculus</taxon>
    </lineage>
</organism>
<dbReference type="EMBL" id="JAMPKK010000007">
    <property type="protein sequence ID" value="MEP0863835.1"/>
    <property type="molecule type" value="Genomic_DNA"/>
</dbReference>
<evidence type="ECO:0000313" key="2">
    <source>
        <dbReference type="Proteomes" id="UP001442494"/>
    </source>
</evidence>
<accession>A0ABV0JK70</accession>